<evidence type="ECO:0000256" key="1">
    <source>
        <dbReference type="ARBA" id="ARBA00010169"/>
    </source>
</evidence>
<organism evidence="2 3">
    <name type="scientific">Tetraparma gracilis</name>
    <dbReference type="NCBI Taxonomy" id="2962635"/>
    <lineage>
        <taxon>Eukaryota</taxon>
        <taxon>Sar</taxon>
        <taxon>Stramenopiles</taxon>
        <taxon>Ochrophyta</taxon>
        <taxon>Bolidophyceae</taxon>
        <taxon>Parmales</taxon>
        <taxon>Triparmaceae</taxon>
        <taxon>Tetraparma</taxon>
    </lineage>
</organism>
<reference evidence="2 3" key="1">
    <citation type="journal article" date="2023" name="Commun. Biol.">
        <title>Genome analysis of Parmales, the sister group of diatoms, reveals the evolutionary specialization of diatoms from phago-mixotrophs to photoautotrophs.</title>
        <authorList>
            <person name="Ban H."/>
            <person name="Sato S."/>
            <person name="Yoshikawa S."/>
            <person name="Yamada K."/>
            <person name="Nakamura Y."/>
            <person name="Ichinomiya M."/>
            <person name="Sato N."/>
            <person name="Blanc-Mathieu R."/>
            <person name="Endo H."/>
            <person name="Kuwata A."/>
            <person name="Ogata H."/>
        </authorList>
    </citation>
    <scope>NUCLEOTIDE SEQUENCE [LARGE SCALE GENOMIC DNA]</scope>
</reference>
<dbReference type="Gene3D" id="3.30.70.120">
    <property type="match status" value="1"/>
</dbReference>
<dbReference type="InterPro" id="IPR015867">
    <property type="entry name" value="N-reg_PII/ATP_PRibTrfase_C"/>
</dbReference>
<dbReference type="InterPro" id="IPR011322">
    <property type="entry name" value="N-reg_PII-like_a/b"/>
</dbReference>
<comment type="caution">
    <text evidence="2">The sequence shown here is derived from an EMBL/GenBank/DDBJ whole genome shotgun (WGS) entry which is preliminary data.</text>
</comment>
<evidence type="ECO:0008006" key="4">
    <source>
        <dbReference type="Google" id="ProtNLM"/>
    </source>
</evidence>
<feature type="non-terminal residue" evidence="2">
    <location>
        <position position="1"/>
    </location>
</feature>
<keyword evidence="3" id="KW-1185">Reference proteome</keyword>
<dbReference type="InterPro" id="IPR004323">
    <property type="entry name" value="Ion_tolerance_CutA"/>
</dbReference>
<dbReference type="PANTHER" id="PTHR23419:SF8">
    <property type="entry name" value="FI09726P"/>
    <property type="match status" value="1"/>
</dbReference>
<protein>
    <recommendedName>
        <fullName evidence="4">Divalent-cation tolerance protein CutA</fullName>
    </recommendedName>
</protein>
<evidence type="ECO:0000313" key="2">
    <source>
        <dbReference type="EMBL" id="GMI34485.1"/>
    </source>
</evidence>
<proteinExistence type="inferred from homology"/>
<dbReference type="Pfam" id="PF03091">
    <property type="entry name" value="CutA1"/>
    <property type="match status" value="1"/>
</dbReference>
<accession>A0ABQ6MX55</accession>
<dbReference type="PANTHER" id="PTHR23419">
    <property type="entry name" value="DIVALENT CATION TOLERANCE CUTA-RELATED"/>
    <property type="match status" value="1"/>
</dbReference>
<name>A0ABQ6MX55_9STRA</name>
<comment type="similarity">
    <text evidence="1">Belongs to the CutA family.</text>
</comment>
<evidence type="ECO:0000313" key="3">
    <source>
        <dbReference type="Proteomes" id="UP001165060"/>
    </source>
</evidence>
<dbReference type="Proteomes" id="UP001165060">
    <property type="component" value="Unassembled WGS sequence"/>
</dbReference>
<gene>
    <name evidence="2" type="ORF">TeGR_g7412</name>
</gene>
<dbReference type="EMBL" id="BRYB01001829">
    <property type="protein sequence ID" value="GMI34485.1"/>
    <property type="molecule type" value="Genomic_DNA"/>
</dbReference>
<dbReference type="SUPFAM" id="SSF54913">
    <property type="entry name" value="GlnB-like"/>
    <property type="match status" value="1"/>
</dbReference>
<sequence length="109" mass="11780">LTPPPPRYVTVPDAETADAISAAAVSSRAAACVSQLPGLTSVYAWKGAVERGSEVLLMIKTRTALLGRLERLVRELHPYETMEFIAVPVEKGGEDYLQWIRDSTGGGRP</sequence>